<feature type="chain" id="PRO_5016772916" description="Lipoprotein" evidence="1">
    <location>
        <begin position="20"/>
        <end position="225"/>
    </location>
</feature>
<accession>A0A380RUR6</accession>
<name>A0A380RUR6_FIBSU</name>
<keyword evidence="1" id="KW-0732">Signal</keyword>
<protein>
    <recommendedName>
        <fullName evidence="4">Lipoprotein</fullName>
    </recommendedName>
</protein>
<dbReference type="EMBL" id="UHJL01000001">
    <property type="protein sequence ID" value="SUQ19323.1"/>
    <property type="molecule type" value="Genomic_DNA"/>
</dbReference>
<sequence length="225" mass="25275">MKTKFSRFAISLAVAGAFALVATTFTGCSIFKKLQAAKVLIQTKMEYKDLTFDNVDVYDDVMELVNNGMDGFLPNPKAVMLVKDLSQNIINKSLGNANFDVYLNANNTTKDTLWINKLQIEIKFDTLVTVPLTLKDTIRLAPGDNDLHFNAAFPLDANVFKINQITYYGIAGFIDVSLTEGGEPVSQDFEIKRDVKPEDVEKLQNLVRDRLFDLLVNKWLGKIIK</sequence>
<dbReference type="RefSeq" id="WP_109572003.1">
    <property type="nucleotide sequence ID" value="NZ_UHJL01000001.1"/>
</dbReference>
<evidence type="ECO:0000256" key="1">
    <source>
        <dbReference type="SAM" id="SignalP"/>
    </source>
</evidence>
<gene>
    <name evidence="2" type="ORF">SAMN05661053_0554</name>
</gene>
<dbReference type="AlphaFoldDB" id="A0A380RUR6"/>
<dbReference type="Proteomes" id="UP000255423">
    <property type="component" value="Unassembled WGS sequence"/>
</dbReference>
<reference evidence="2 3" key="1">
    <citation type="submission" date="2017-08" db="EMBL/GenBank/DDBJ databases">
        <authorList>
            <person name="de Groot N.N."/>
        </authorList>
    </citation>
    <scope>NUCLEOTIDE SEQUENCE [LARGE SCALE GENOMIC DNA]</scope>
    <source>
        <strain evidence="2 3">HM2</strain>
    </source>
</reference>
<evidence type="ECO:0000313" key="3">
    <source>
        <dbReference type="Proteomes" id="UP000255423"/>
    </source>
</evidence>
<evidence type="ECO:0000313" key="2">
    <source>
        <dbReference type="EMBL" id="SUQ19323.1"/>
    </source>
</evidence>
<organism evidence="2 3">
    <name type="scientific">Fibrobacter succinogenes</name>
    <name type="common">Bacteroides succinogenes</name>
    <dbReference type="NCBI Taxonomy" id="833"/>
    <lineage>
        <taxon>Bacteria</taxon>
        <taxon>Pseudomonadati</taxon>
        <taxon>Fibrobacterota</taxon>
        <taxon>Fibrobacteria</taxon>
        <taxon>Fibrobacterales</taxon>
        <taxon>Fibrobacteraceae</taxon>
        <taxon>Fibrobacter</taxon>
    </lineage>
</organism>
<dbReference type="PROSITE" id="PS51257">
    <property type="entry name" value="PROKAR_LIPOPROTEIN"/>
    <property type="match status" value="1"/>
</dbReference>
<feature type="signal peptide" evidence="1">
    <location>
        <begin position="1"/>
        <end position="19"/>
    </location>
</feature>
<evidence type="ECO:0008006" key="4">
    <source>
        <dbReference type="Google" id="ProtNLM"/>
    </source>
</evidence>
<proteinExistence type="predicted"/>